<reference evidence="7" key="1">
    <citation type="journal article" date="2014" name="Front. Microbiol.">
        <title>High frequency of phylogenetically diverse reductive dehalogenase-homologous genes in deep subseafloor sedimentary metagenomes.</title>
        <authorList>
            <person name="Kawai M."/>
            <person name="Futagami T."/>
            <person name="Toyoda A."/>
            <person name="Takaki Y."/>
            <person name="Nishi S."/>
            <person name="Hori S."/>
            <person name="Arai W."/>
            <person name="Tsubouchi T."/>
            <person name="Morono Y."/>
            <person name="Uchiyama I."/>
            <person name="Ito T."/>
            <person name="Fujiyama A."/>
            <person name="Inagaki F."/>
            <person name="Takami H."/>
        </authorList>
    </citation>
    <scope>NUCLEOTIDE SEQUENCE</scope>
    <source>
        <strain evidence="7">Expedition CK06-06</strain>
    </source>
</reference>
<dbReference type="PROSITE" id="PS00815">
    <property type="entry name" value="AIPM_HOMOCIT_SYNTH_1"/>
    <property type="match status" value="1"/>
</dbReference>
<dbReference type="GO" id="GO:0009098">
    <property type="term" value="P:L-leucine biosynthetic process"/>
    <property type="evidence" value="ECO:0007669"/>
    <property type="project" value="TreeGrafter"/>
</dbReference>
<dbReference type="EC" id="2.3.3.13" evidence="2"/>
<sequence length="71" mass="7716">MSNLPPDNYVRIFDTTLRDGEQSPGATMTSFEKIEVARALARMGVDIIEAGFPAASPDDFEAVRNIAEEIG</sequence>
<dbReference type="AlphaFoldDB" id="X1CE12"/>
<evidence type="ECO:0000256" key="2">
    <source>
        <dbReference type="ARBA" id="ARBA00012973"/>
    </source>
</evidence>
<evidence type="ECO:0000256" key="1">
    <source>
        <dbReference type="ARBA" id="ARBA00004689"/>
    </source>
</evidence>
<feature type="non-terminal residue" evidence="7">
    <location>
        <position position="71"/>
    </location>
</feature>
<dbReference type="InterPro" id="IPR050073">
    <property type="entry name" value="2-IPM_HCS-like"/>
</dbReference>
<dbReference type="InterPro" id="IPR000891">
    <property type="entry name" value="PYR_CT"/>
</dbReference>
<keyword evidence="3" id="KW-0028">Amino-acid biosynthesis</keyword>
<dbReference type="InterPro" id="IPR013785">
    <property type="entry name" value="Aldolase_TIM"/>
</dbReference>
<name>X1CE12_9ZZZZ</name>
<dbReference type="PROSITE" id="PS50991">
    <property type="entry name" value="PYR_CT"/>
    <property type="match status" value="1"/>
</dbReference>
<protein>
    <recommendedName>
        <fullName evidence="2">2-isopropylmalate synthase</fullName>
        <ecNumber evidence="2">2.3.3.13</ecNumber>
    </recommendedName>
</protein>
<dbReference type="SUPFAM" id="SSF51569">
    <property type="entry name" value="Aldolase"/>
    <property type="match status" value="1"/>
</dbReference>
<dbReference type="GO" id="GO:0003852">
    <property type="term" value="F:2-isopropylmalate synthase activity"/>
    <property type="evidence" value="ECO:0007669"/>
    <property type="project" value="UniProtKB-EC"/>
</dbReference>
<accession>X1CE12</accession>
<evidence type="ECO:0000256" key="3">
    <source>
        <dbReference type="ARBA" id="ARBA00022605"/>
    </source>
</evidence>
<evidence type="ECO:0000256" key="5">
    <source>
        <dbReference type="ARBA" id="ARBA00023304"/>
    </source>
</evidence>
<gene>
    <name evidence="7" type="ORF">S01H4_63836</name>
</gene>
<dbReference type="EMBL" id="BART01038521">
    <property type="protein sequence ID" value="GAH05887.1"/>
    <property type="molecule type" value="Genomic_DNA"/>
</dbReference>
<proteinExistence type="predicted"/>
<evidence type="ECO:0000313" key="7">
    <source>
        <dbReference type="EMBL" id="GAH05887.1"/>
    </source>
</evidence>
<dbReference type="GO" id="GO:0009507">
    <property type="term" value="C:chloroplast"/>
    <property type="evidence" value="ECO:0007669"/>
    <property type="project" value="TreeGrafter"/>
</dbReference>
<evidence type="ECO:0000259" key="6">
    <source>
        <dbReference type="PROSITE" id="PS50991"/>
    </source>
</evidence>
<dbReference type="PANTHER" id="PTHR10277">
    <property type="entry name" value="HOMOCITRATE SYNTHASE-RELATED"/>
    <property type="match status" value="1"/>
</dbReference>
<dbReference type="InterPro" id="IPR002034">
    <property type="entry name" value="AIPM/Hcit_synth_CS"/>
</dbReference>
<keyword evidence="5" id="KW-0100">Branched-chain amino acid biosynthesis</keyword>
<dbReference type="Pfam" id="PF00682">
    <property type="entry name" value="HMGL-like"/>
    <property type="match status" value="1"/>
</dbReference>
<feature type="domain" description="Pyruvate carboxyltransferase" evidence="6">
    <location>
        <begin position="10"/>
        <end position="71"/>
    </location>
</feature>
<evidence type="ECO:0000256" key="4">
    <source>
        <dbReference type="ARBA" id="ARBA00022679"/>
    </source>
</evidence>
<dbReference type="Gene3D" id="3.20.20.70">
    <property type="entry name" value="Aldolase class I"/>
    <property type="match status" value="1"/>
</dbReference>
<organism evidence="7">
    <name type="scientific">marine sediment metagenome</name>
    <dbReference type="NCBI Taxonomy" id="412755"/>
    <lineage>
        <taxon>unclassified sequences</taxon>
        <taxon>metagenomes</taxon>
        <taxon>ecological metagenomes</taxon>
    </lineage>
</organism>
<dbReference type="PANTHER" id="PTHR10277:SF9">
    <property type="entry name" value="2-ISOPROPYLMALATE SYNTHASE 1, CHLOROPLASTIC-RELATED"/>
    <property type="match status" value="1"/>
</dbReference>
<comment type="pathway">
    <text evidence="1">Amino-acid biosynthesis; L-leucine biosynthesis; L-leucine from 3-methyl-2-oxobutanoate: step 1/4.</text>
</comment>
<keyword evidence="4" id="KW-0808">Transferase</keyword>
<comment type="caution">
    <text evidence="7">The sequence shown here is derived from an EMBL/GenBank/DDBJ whole genome shotgun (WGS) entry which is preliminary data.</text>
</comment>